<organism evidence="2 3">
    <name type="scientific">Gnathostoma spinigerum</name>
    <dbReference type="NCBI Taxonomy" id="75299"/>
    <lineage>
        <taxon>Eukaryota</taxon>
        <taxon>Metazoa</taxon>
        <taxon>Ecdysozoa</taxon>
        <taxon>Nematoda</taxon>
        <taxon>Chromadorea</taxon>
        <taxon>Rhabditida</taxon>
        <taxon>Spirurina</taxon>
        <taxon>Gnathostomatomorpha</taxon>
        <taxon>Gnathostomatoidea</taxon>
        <taxon>Gnathostomatidae</taxon>
        <taxon>Gnathostoma</taxon>
    </lineage>
</organism>
<evidence type="ECO:0000259" key="1">
    <source>
        <dbReference type="PROSITE" id="PS50878"/>
    </source>
</evidence>
<evidence type="ECO:0000313" key="3">
    <source>
        <dbReference type="Proteomes" id="UP001608902"/>
    </source>
</evidence>
<name>A0ABD6EGC0_9BILA</name>
<feature type="domain" description="Reverse transcriptase" evidence="1">
    <location>
        <begin position="1"/>
        <end position="141"/>
    </location>
</feature>
<dbReference type="EMBL" id="JBGFUD010003017">
    <property type="protein sequence ID" value="MFH4978241.1"/>
    <property type="molecule type" value="Genomic_DNA"/>
</dbReference>
<dbReference type="PROSITE" id="PS50878">
    <property type="entry name" value="RT_POL"/>
    <property type="match status" value="1"/>
</dbReference>
<reference evidence="2 3" key="1">
    <citation type="submission" date="2024-08" db="EMBL/GenBank/DDBJ databases">
        <title>Gnathostoma spinigerum genome.</title>
        <authorList>
            <person name="Gonzalez-Bertolin B."/>
            <person name="Monzon S."/>
            <person name="Zaballos A."/>
            <person name="Jimenez P."/>
            <person name="Dekumyoy P."/>
            <person name="Varona S."/>
            <person name="Cuesta I."/>
            <person name="Sumanam S."/>
            <person name="Adisakwattana P."/>
            <person name="Gasser R.B."/>
            <person name="Hernandez-Gonzalez A."/>
            <person name="Young N.D."/>
            <person name="Perteguer M.J."/>
        </authorList>
    </citation>
    <scope>NUCLEOTIDE SEQUENCE [LARGE SCALE GENOMIC DNA]</scope>
    <source>
        <strain evidence="2">AL3</strain>
        <tissue evidence="2">Liver</tissue>
    </source>
</reference>
<dbReference type="PANTHER" id="PTHR47027">
    <property type="entry name" value="REVERSE TRANSCRIPTASE DOMAIN-CONTAINING PROTEIN"/>
    <property type="match status" value="1"/>
</dbReference>
<sequence>MNSNTIATVRTRARKSGKFLVDTGVREGSVLGPMLFNYVIDEMMRRAIQDYDNNTLLYPAEKELTDLEYTDDIALIADKPRELPKAVTVVSDYSTSFDLVLKPLKSKVLAVKPSKPMRFPISIDGEELENVKSFCYLGSVITTSTSCMEEIAERIAKAGIAFNMLQKCL</sequence>
<dbReference type="PANTHER" id="PTHR47027:SF20">
    <property type="entry name" value="REVERSE TRANSCRIPTASE-LIKE PROTEIN WITH RNA-DIRECTED DNA POLYMERASE DOMAIN"/>
    <property type="match status" value="1"/>
</dbReference>
<dbReference type="AlphaFoldDB" id="A0ABD6EGC0"/>
<dbReference type="Pfam" id="PF00078">
    <property type="entry name" value="RVT_1"/>
    <property type="match status" value="1"/>
</dbReference>
<dbReference type="InterPro" id="IPR000477">
    <property type="entry name" value="RT_dom"/>
</dbReference>
<dbReference type="Proteomes" id="UP001608902">
    <property type="component" value="Unassembled WGS sequence"/>
</dbReference>
<accession>A0ABD6EGC0</accession>
<proteinExistence type="predicted"/>
<keyword evidence="3" id="KW-1185">Reference proteome</keyword>
<gene>
    <name evidence="2" type="ORF">AB6A40_004950</name>
</gene>
<protein>
    <recommendedName>
        <fullName evidence="1">Reverse transcriptase domain-containing protein</fullName>
    </recommendedName>
</protein>
<evidence type="ECO:0000313" key="2">
    <source>
        <dbReference type="EMBL" id="MFH4978241.1"/>
    </source>
</evidence>
<comment type="caution">
    <text evidence="2">The sequence shown here is derived from an EMBL/GenBank/DDBJ whole genome shotgun (WGS) entry which is preliminary data.</text>
</comment>